<organism evidence="1 2">
    <name type="scientific">Sorangium cellulosum</name>
    <name type="common">Polyangium cellulosum</name>
    <dbReference type="NCBI Taxonomy" id="56"/>
    <lineage>
        <taxon>Bacteria</taxon>
        <taxon>Pseudomonadati</taxon>
        <taxon>Myxococcota</taxon>
        <taxon>Polyangia</taxon>
        <taxon>Polyangiales</taxon>
        <taxon>Polyangiaceae</taxon>
        <taxon>Sorangium</taxon>
    </lineage>
</organism>
<proteinExistence type="predicted"/>
<dbReference type="AlphaFoldDB" id="A0A150SNT4"/>
<evidence type="ECO:0000313" key="2">
    <source>
        <dbReference type="Proteomes" id="UP000075635"/>
    </source>
</evidence>
<comment type="caution">
    <text evidence="1">The sequence shown here is derived from an EMBL/GenBank/DDBJ whole genome shotgun (WGS) entry which is preliminary data.</text>
</comment>
<evidence type="ECO:0000313" key="1">
    <source>
        <dbReference type="EMBL" id="KYF94134.1"/>
    </source>
</evidence>
<gene>
    <name evidence="1" type="ORF">BE17_12765</name>
</gene>
<protein>
    <recommendedName>
        <fullName evidence="3">Tocopherol cyclase</fullName>
    </recommendedName>
</protein>
<evidence type="ECO:0008006" key="3">
    <source>
        <dbReference type="Google" id="ProtNLM"/>
    </source>
</evidence>
<reference evidence="1 2" key="1">
    <citation type="submission" date="2014-02" db="EMBL/GenBank/DDBJ databases">
        <title>The small core and large imbalanced accessory genome model reveals a collaborative survival strategy of Sorangium cellulosum strains in nature.</title>
        <authorList>
            <person name="Han K."/>
            <person name="Peng R."/>
            <person name="Blom J."/>
            <person name="Li Y.-Z."/>
        </authorList>
    </citation>
    <scope>NUCLEOTIDE SEQUENCE [LARGE SCALE GENOMIC DNA]</scope>
    <source>
        <strain evidence="1 2">So0011-07</strain>
    </source>
</reference>
<dbReference type="SUPFAM" id="SSF159245">
    <property type="entry name" value="AttH-like"/>
    <property type="match status" value="1"/>
</dbReference>
<dbReference type="Proteomes" id="UP000075635">
    <property type="component" value="Unassembled WGS sequence"/>
</dbReference>
<accession>A0A150SNT4</accession>
<dbReference type="EMBL" id="JEMB01000758">
    <property type="protein sequence ID" value="KYF94134.1"/>
    <property type="molecule type" value="Genomic_DNA"/>
</dbReference>
<name>A0A150SNT4_SORCE</name>
<sequence length="342" mass="37298">MVDRAARAVRERANCARYRPGQREGFYESFFQRANHPTRPLAFWIRYTLFSPAGRPEAAEGELWAVYFDGESGRHAVAKREVPFAGRCAFARDAFSVAVDDARLSPGRLAGAAGEGEEAIAWDLAYEGGGEPLLLLPGALYDAPLPKAKALVAAPMAVYSGVVRAFGRDVDVSGWVGSQNHNWGTKHTDLYAWGQVAGFDSHPDSFLEVATARLKVGPFWTPSMTPLVLRHRGEEIALSSLVQAVRAEASFDYFTWRFRTETARLSVEGEISARAGDFVGLAYRNPPGGVKHCLNTKIGACTLTLRRKSPGRAAGVETLTTARRAAFEILTDDRGHGVTLRA</sequence>